<dbReference type="EMBL" id="JACXAA010000006">
    <property type="protein sequence ID" value="MBD2754612.1"/>
    <property type="molecule type" value="Genomic_DNA"/>
</dbReference>
<keyword evidence="3" id="KW-1185">Reference proteome</keyword>
<accession>A0A927GEA1</accession>
<feature type="transmembrane region" description="Helical" evidence="1">
    <location>
        <begin position="7"/>
        <end position="29"/>
    </location>
</feature>
<dbReference type="Proteomes" id="UP000653797">
    <property type="component" value="Unassembled WGS sequence"/>
</dbReference>
<evidence type="ECO:0000256" key="1">
    <source>
        <dbReference type="SAM" id="Phobius"/>
    </source>
</evidence>
<keyword evidence="1" id="KW-1133">Transmembrane helix</keyword>
<evidence type="ECO:0000313" key="2">
    <source>
        <dbReference type="EMBL" id="MBD2754612.1"/>
    </source>
</evidence>
<sequence length="67" mass="7732">MKSDFWHVWTIPLWIGVVSLFGLIAALVGDDVWDVLSWITLTIPLVIISRFILKPTVVKRQQKSNRN</sequence>
<organism evidence="2 3">
    <name type="scientific">Spirosoma validum</name>
    <dbReference type="NCBI Taxonomy" id="2771355"/>
    <lineage>
        <taxon>Bacteria</taxon>
        <taxon>Pseudomonadati</taxon>
        <taxon>Bacteroidota</taxon>
        <taxon>Cytophagia</taxon>
        <taxon>Cytophagales</taxon>
        <taxon>Cytophagaceae</taxon>
        <taxon>Spirosoma</taxon>
    </lineage>
</organism>
<dbReference type="RefSeq" id="WP_191040246.1">
    <property type="nucleotide sequence ID" value="NZ_JACXAA010000006.1"/>
</dbReference>
<keyword evidence="1" id="KW-0812">Transmembrane</keyword>
<evidence type="ECO:0008006" key="4">
    <source>
        <dbReference type="Google" id="ProtNLM"/>
    </source>
</evidence>
<protein>
    <recommendedName>
        <fullName evidence="4">DUF4175 domain-containing protein</fullName>
    </recommendedName>
</protein>
<dbReference type="AlphaFoldDB" id="A0A927GEA1"/>
<proteinExistence type="predicted"/>
<reference evidence="2" key="1">
    <citation type="submission" date="2020-09" db="EMBL/GenBank/DDBJ databases">
        <authorList>
            <person name="Kim M.K."/>
        </authorList>
    </citation>
    <scope>NUCLEOTIDE SEQUENCE</scope>
    <source>
        <strain evidence="2">BT704</strain>
    </source>
</reference>
<feature type="transmembrane region" description="Helical" evidence="1">
    <location>
        <begin position="35"/>
        <end position="53"/>
    </location>
</feature>
<name>A0A927GEA1_9BACT</name>
<gene>
    <name evidence="2" type="ORF">IC230_17020</name>
</gene>
<comment type="caution">
    <text evidence="2">The sequence shown here is derived from an EMBL/GenBank/DDBJ whole genome shotgun (WGS) entry which is preliminary data.</text>
</comment>
<keyword evidence="1" id="KW-0472">Membrane</keyword>
<evidence type="ECO:0000313" key="3">
    <source>
        <dbReference type="Proteomes" id="UP000653797"/>
    </source>
</evidence>